<name>A0ABY7QFC1_9ACTN</name>
<sequence length="184" mass="19591">MESYETERQPVAHRTLRQAVANTRLLLQVQDRRRERRRTGEAVPVHTSGSHPTAPRSTSSANGSPCSPRTALTGSNNAPHHGRCTSRPFPTSRPTSAACARTEHCSSGPTATSAPGGATARRVTPPSATPSPQSPARHPPTVRRPAAPATADSRPPAATTRRPRCGNPEPRQNRCAGGWPRLPT</sequence>
<feature type="region of interest" description="Disordered" evidence="1">
    <location>
        <begin position="27"/>
        <end position="184"/>
    </location>
</feature>
<accession>A0ABY7QFC1</accession>
<gene>
    <name evidence="2" type="ORF">O1G21_02985</name>
</gene>
<keyword evidence="3" id="KW-1185">Reference proteome</keyword>
<dbReference type="Proteomes" id="UP001212821">
    <property type="component" value="Chromosome"/>
</dbReference>
<evidence type="ECO:0000256" key="1">
    <source>
        <dbReference type="SAM" id="MobiDB-lite"/>
    </source>
</evidence>
<reference evidence="3" key="1">
    <citation type="submission" date="2022-12" db="EMBL/GenBank/DDBJ databases">
        <authorList>
            <person name="Mo P."/>
        </authorList>
    </citation>
    <scope>NUCLEOTIDE SEQUENCE [LARGE SCALE GENOMIC DNA]</scope>
    <source>
        <strain evidence="3">HUAS 3-15</strain>
    </source>
</reference>
<feature type="compositionally biased region" description="Low complexity" evidence="1">
    <location>
        <begin position="143"/>
        <end position="160"/>
    </location>
</feature>
<organism evidence="2 3">
    <name type="scientific">Kitasatospora cathayae</name>
    <dbReference type="NCBI Taxonomy" id="3004092"/>
    <lineage>
        <taxon>Bacteria</taxon>
        <taxon>Bacillati</taxon>
        <taxon>Actinomycetota</taxon>
        <taxon>Actinomycetes</taxon>
        <taxon>Kitasatosporales</taxon>
        <taxon>Streptomycetaceae</taxon>
        <taxon>Kitasatospora</taxon>
    </lineage>
</organism>
<dbReference type="EMBL" id="CP115450">
    <property type="protein sequence ID" value="WBP91443.1"/>
    <property type="molecule type" value="Genomic_DNA"/>
</dbReference>
<evidence type="ECO:0008006" key="4">
    <source>
        <dbReference type="Google" id="ProtNLM"/>
    </source>
</evidence>
<protein>
    <recommendedName>
        <fullName evidence="4">FAD-binding domain-containing protein</fullName>
    </recommendedName>
</protein>
<feature type="compositionally biased region" description="Polar residues" evidence="1">
    <location>
        <begin position="47"/>
        <end position="78"/>
    </location>
</feature>
<feature type="compositionally biased region" description="Low complexity" evidence="1">
    <location>
        <begin position="106"/>
        <end position="126"/>
    </location>
</feature>
<evidence type="ECO:0000313" key="3">
    <source>
        <dbReference type="Proteomes" id="UP001212821"/>
    </source>
</evidence>
<proteinExistence type="predicted"/>
<evidence type="ECO:0000313" key="2">
    <source>
        <dbReference type="EMBL" id="WBP91443.1"/>
    </source>
</evidence>